<dbReference type="Pfam" id="PF19630">
    <property type="entry name" value="DUF6134"/>
    <property type="match status" value="1"/>
</dbReference>
<evidence type="ECO:0000256" key="1">
    <source>
        <dbReference type="SAM" id="SignalP"/>
    </source>
</evidence>
<comment type="caution">
    <text evidence="2">The sequence shown here is derived from an EMBL/GenBank/DDBJ whole genome shotgun (WGS) entry which is preliminary data.</text>
</comment>
<protein>
    <recommendedName>
        <fullName evidence="4">DUF4390 domain-containing protein</fullName>
    </recommendedName>
</protein>
<feature type="signal peptide" evidence="1">
    <location>
        <begin position="1"/>
        <end position="21"/>
    </location>
</feature>
<evidence type="ECO:0000313" key="2">
    <source>
        <dbReference type="EMBL" id="MBW3468494.1"/>
    </source>
</evidence>
<sequence>MRKKPFLILLLGFCWVKGVSAQETVLCDITVAGIKIGEMEAIKKIDASFESYEIQSQVRFWFFSWIDVSFDAEAQYENGILQEAKSNTSSNRGDFSSHILLDNGRYQVNAKMYKFENEDPVLETVHLSTSKLYFEEPIDNAIFLAENFGLLSRIKKKGNYYEVEVNGNKNRFYYENGDFVKAVMQSPIKNYVVSRK</sequence>
<keyword evidence="1" id="KW-0732">Signal</keyword>
<accession>A0A951IY98</accession>
<proteinExistence type="predicted"/>
<dbReference type="AlphaFoldDB" id="A0A951IY98"/>
<dbReference type="RefSeq" id="WP_219289884.1">
    <property type="nucleotide sequence ID" value="NZ_RPHB01000005.1"/>
</dbReference>
<evidence type="ECO:0008006" key="4">
    <source>
        <dbReference type="Google" id="ProtNLM"/>
    </source>
</evidence>
<organism evidence="2 3">
    <name type="scientific">Arthrospiribacter ruber</name>
    <dbReference type="NCBI Taxonomy" id="2487934"/>
    <lineage>
        <taxon>Bacteria</taxon>
        <taxon>Pseudomonadati</taxon>
        <taxon>Bacteroidota</taxon>
        <taxon>Cytophagia</taxon>
        <taxon>Cytophagales</taxon>
        <taxon>Cyclobacteriaceae</taxon>
        <taxon>Arthrospiribacter</taxon>
    </lineage>
</organism>
<dbReference type="EMBL" id="RPHB01000005">
    <property type="protein sequence ID" value="MBW3468494.1"/>
    <property type="molecule type" value="Genomic_DNA"/>
</dbReference>
<name>A0A951IY98_9BACT</name>
<keyword evidence="3" id="KW-1185">Reference proteome</keyword>
<dbReference type="Proteomes" id="UP000727490">
    <property type="component" value="Unassembled WGS sequence"/>
</dbReference>
<feature type="chain" id="PRO_5038039886" description="DUF4390 domain-containing protein" evidence="1">
    <location>
        <begin position="22"/>
        <end position="196"/>
    </location>
</feature>
<evidence type="ECO:0000313" key="3">
    <source>
        <dbReference type="Proteomes" id="UP000727490"/>
    </source>
</evidence>
<dbReference type="InterPro" id="IPR045767">
    <property type="entry name" value="DUF6134"/>
</dbReference>
<reference evidence="2 3" key="1">
    <citation type="journal article" date="2020" name="Syst. Appl. Microbiol.">
        <title>Arthrospiribacter ruber gen. nov., sp. nov., a novel bacterium isolated from Arthrospira cultures.</title>
        <authorList>
            <person name="Waleron M."/>
            <person name="Misztak A."/>
            <person name="Waleron M.M."/>
            <person name="Furmaniak M."/>
            <person name="Mrozik A."/>
            <person name="Waleron K."/>
        </authorList>
    </citation>
    <scope>NUCLEOTIDE SEQUENCE [LARGE SCALE GENOMIC DNA]</scope>
    <source>
        <strain evidence="2 3">DPMB0001</strain>
    </source>
</reference>
<gene>
    <name evidence="2" type="ORF">EGN73_11825</name>
</gene>